<proteinExistence type="predicted"/>
<dbReference type="EMBL" id="JACHIN010000002">
    <property type="protein sequence ID" value="MBB5076218.1"/>
    <property type="molecule type" value="Genomic_DNA"/>
</dbReference>
<reference evidence="1 2" key="1">
    <citation type="submission" date="2020-08" db="EMBL/GenBank/DDBJ databases">
        <title>Genomic Encyclopedia of Type Strains, Phase IV (KMG-IV): sequencing the most valuable type-strain genomes for metagenomic binning, comparative biology and taxonomic classification.</title>
        <authorList>
            <person name="Goeker M."/>
        </authorList>
    </citation>
    <scope>NUCLEOTIDE SEQUENCE [LARGE SCALE GENOMIC DNA]</scope>
    <source>
        <strain evidence="1 2">DSM 45385</strain>
    </source>
</reference>
<evidence type="ECO:0000313" key="1">
    <source>
        <dbReference type="EMBL" id="MBB5076218.1"/>
    </source>
</evidence>
<protein>
    <submittedName>
        <fullName evidence="1">Beta-lactam-binding protein with PASTA domain</fullName>
    </submittedName>
</protein>
<accession>A0A7W8A0K5</accession>
<keyword evidence="2" id="KW-1185">Reference proteome</keyword>
<dbReference type="InterPro" id="IPR005543">
    <property type="entry name" value="PASTA_dom"/>
</dbReference>
<organism evidence="1 2">
    <name type="scientific">Nonomuraea endophytica</name>
    <dbReference type="NCBI Taxonomy" id="714136"/>
    <lineage>
        <taxon>Bacteria</taxon>
        <taxon>Bacillati</taxon>
        <taxon>Actinomycetota</taxon>
        <taxon>Actinomycetes</taxon>
        <taxon>Streptosporangiales</taxon>
        <taxon>Streptosporangiaceae</taxon>
        <taxon>Nonomuraea</taxon>
    </lineage>
</organism>
<sequence length="201" mass="21392">MAVRSPVSAVISTMIAFGLGTVSGCGHADRPGARVPETAALSFLPQVAVPDLVGRQLAVVQREVQGLGLVLAPKGVSPLSVCRPDEVCRIFAVRPAPGTKLAWGAKVEVSFLTSAESRFYRQHPRMPRVVGRSGAWAAIVFQPVMGLVDVATQPERGLPRGTDRVLLQSPQPGTPLVIGQPVKFIVGENRGGRPCGVRWWC</sequence>
<name>A0A7W8A0K5_9ACTN</name>
<dbReference type="Proteomes" id="UP000568380">
    <property type="component" value="Unassembled WGS sequence"/>
</dbReference>
<gene>
    <name evidence="1" type="ORF">HNR40_001682</name>
</gene>
<dbReference type="Gene3D" id="3.30.10.20">
    <property type="match status" value="1"/>
</dbReference>
<dbReference type="PROSITE" id="PS51257">
    <property type="entry name" value="PROKAR_LIPOPROTEIN"/>
    <property type="match status" value="1"/>
</dbReference>
<dbReference type="RefSeq" id="WP_184959630.1">
    <property type="nucleotide sequence ID" value="NZ_JACHIN010000002.1"/>
</dbReference>
<dbReference type="CDD" id="cd06577">
    <property type="entry name" value="PASTA_pknB"/>
    <property type="match status" value="1"/>
</dbReference>
<evidence type="ECO:0000313" key="2">
    <source>
        <dbReference type="Proteomes" id="UP000568380"/>
    </source>
</evidence>
<comment type="caution">
    <text evidence="1">The sequence shown here is derived from an EMBL/GenBank/DDBJ whole genome shotgun (WGS) entry which is preliminary data.</text>
</comment>
<dbReference type="AlphaFoldDB" id="A0A7W8A0K5"/>